<dbReference type="InterPro" id="IPR036526">
    <property type="entry name" value="C-N_Hydrolase_sf"/>
</dbReference>
<reference evidence="3 4" key="1">
    <citation type="submission" date="2021-02" db="EMBL/GenBank/DDBJ databases">
        <title>Niveibacterium changnyeongensis HC41.</title>
        <authorList>
            <person name="Kang M."/>
        </authorList>
    </citation>
    <scope>NUCLEOTIDE SEQUENCE [LARGE SCALE GENOMIC DNA]</scope>
    <source>
        <strain evidence="3 4">HC41</strain>
    </source>
</reference>
<dbReference type="PANTHER" id="PTHR43674">
    <property type="entry name" value="NITRILASE C965.09-RELATED"/>
    <property type="match status" value="1"/>
</dbReference>
<dbReference type="SUPFAM" id="SSF56317">
    <property type="entry name" value="Carbon-nitrogen hydrolase"/>
    <property type="match status" value="1"/>
</dbReference>
<evidence type="ECO:0000259" key="2">
    <source>
        <dbReference type="PROSITE" id="PS50263"/>
    </source>
</evidence>
<protein>
    <submittedName>
        <fullName evidence="3">Carbon-nitrogen hydrolase family protein</fullName>
    </submittedName>
</protein>
<evidence type="ECO:0000256" key="1">
    <source>
        <dbReference type="ARBA" id="ARBA00022801"/>
    </source>
</evidence>
<organism evidence="3 4">
    <name type="scientific">Niveibacterium microcysteis</name>
    <dbReference type="NCBI Taxonomy" id="2811415"/>
    <lineage>
        <taxon>Bacteria</taxon>
        <taxon>Pseudomonadati</taxon>
        <taxon>Pseudomonadota</taxon>
        <taxon>Betaproteobacteria</taxon>
        <taxon>Rhodocyclales</taxon>
        <taxon>Rhodocyclaceae</taxon>
        <taxon>Niveibacterium</taxon>
    </lineage>
</organism>
<dbReference type="CDD" id="cd07197">
    <property type="entry name" value="nitrilase"/>
    <property type="match status" value="1"/>
</dbReference>
<dbReference type="RefSeq" id="WP_206253784.1">
    <property type="nucleotide sequence ID" value="NZ_CP071060.1"/>
</dbReference>
<proteinExistence type="predicted"/>
<feature type="domain" description="CN hydrolase" evidence="2">
    <location>
        <begin position="8"/>
        <end position="253"/>
    </location>
</feature>
<evidence type="ECO:0000313" key="4">
    <source>
        <dbReference type="Proteomes" id="UP000663570"/>
    </source>
</evidence>
<dbReference type="Pfam" id="PF00795">
    <property type="entry name" value="CN_hydrolase"/>
    <property type="match status" value="1"/>
</dbReference>
<dbReference type="InterPro" id="IPR050345">
    <property type="entry name" value="Aliph_Amidase/BUP"/>
</dbReference>
<dbReference type="InterPro" id="IPR003010">
    <property type="entry name" value="C-N_Hydrolase"/>
</dbReference>
<sequence length="276" mass="29331">MTTLANPFTLALAAPPLARSIAEGMRHVADYVAQAATAGAALVCFPEAYVPGMRGLDFDVEAHDAAGLAAALEQTRALARQHRIAVVLPMEWPSKAGGLHILAWVIGPDGEVVGAQTKNQLDPDEDATYTPGDTRQVFELGGLRFGIVICHEGWRYPETVRWAAARGAQLVLHPHFGGSDFAGEVLREWGAPDGPIYEKAMQCRAAENSIWFASVNVGLRYSVSGSAVISPEGRCVAHLGHEGPGLLVTTIDLAAASGRLARRYAPQRYREAGGAA</sequence>
<keyword evidence="4" id="KW-1185">Reference proteome</keyword>
<accession>A0ABX7M451</accession>
<dbReference type="Proteomes" id="UP000663570">
    <property type="component" value="Chromosome"/>
</dbReference>
<dbReference type="PANTHER" id="PTHR43674:SF2">
    <property type="entry name" value="BETA-UREIDOPROPIONASE"/>
    <property type="match status" value="1"/>
</dbReference>
<dbReference type="GO" id="GO:0016787">
    <property type="term" value="F:hydrolase activity"/>
    <property type="evidence" value="ECO:0007669"/>
    <property type="project" value="UniProtKB-KW"/>
</dbReference>
<dbReference type="EMBL" id="CP071060">
    <property type="protein sequence ID" value="QSI75963.1"/>
    <property type="molecule type" value="Genomic_DNA"/>
</dbReference>
<keyword evidence="1 3" id="KW-0378">Hydrolase</keyword>
<gene>
    <name evidence="3" type="ORF">JY500_15970</name>
</gene>
<evidence type="ECO:0000313" key="3">
    <source>
        <dbReference type="EMBL" id="QSI75963.1"/>
    </source>
</evidence>
<dbReference type="PROSITE" id="PS50263">
    <property type="entry name" value="CN_HYDROLASE"/>
    <property type="match status" value="1"/>
</dbReference>
<dbReference type="Gene3D" id="3.60.110.10">
    <property type="entry name" value="Carbon-nitrogen hydrolase"/>
    <property type="match status" value="1"/>
</dbReference>
<name>A0ABX7M451_9RHOO</name>